<dbReference type="Proteomes" id="UP000780801">
    <property type="component" value="Unassembled WGS sequence"/>
</dbReference>
<organism evidence="2 3">
    <name type="scientific">Lunasporangiospora selenospora</name>
    <dbReference type="NCBI Taxonomy" id="979761"/>
    <lineage>
        <taxon>Eukaryota</taxon>
        <taxon>Fungi</taxon>
        <taxon>Fungi incertae sedis</taxon>
        <taxon>Mucoromycota</taxon>
        <taxon>Mortierellomycotina</taxon>
        <taxon>Mortierellomycetes</taxon>
        <taxon>Mortierellales</taxon>
        <taxon>Mortierellaceae</taxon>
        <taxon>Lunasporangiospora</taxon>
    </lineage>
</organism>
<dbReference type="AlphaFoldDB" id="A0A9P6K9Z3"/>
<evidence type="ECO:0000313" key="2">
    <source>
        <dbReference type="EMBL" id="KAF9577181.1"/>
    </source>
</evidence>
<feature type="region of interest" description="Disordered" evidence="1">
    <location>
        <begin position="122"/>
        <end position="162"/>
    </location>
</feature>
<accession>A0A9P6K9Z3</accession>
<evidence type="ECO:0000313" key="3">
    <source>
        <dbReference type="Proteomes" id="UP000780801"/>
    </source>
</evidence>
<evidence type="ECO:0000256" key="1">
    <source>
        <dbReference type="SAM" id="MobiDB-lite"/>
    </source>
</evidence>
<reference evidence="2" key="1">
    <citation type="journal article" date="2020" name="Fungal Divers.">
        <title>Resolving the Mortierellaceae phylogeny through synthesis of multi-gene phylogenetics and phylogenomics.</title>
        <authorList>
            <person name="Vandepol N."/>
            <person name="Liber J."/>
            <person name="Desiro A."/>
            <person name="Na H."/>
            <person name="Kennedy M."/>
            <person name="Barry K."/>
            <person name="Grigoriev I.V."/>
            <person name="Miller A.N."/>
            <person name="O'Donnell K."/>
            <person name="Stajich J.E."/>
            <person name="Bonito G."/>
        </authorList>
    </citation>
    <scope>NUCLEOTIDE SEQUENCE</scope>
    <source>
        <strain evidence="2">KOD1015</strain>
    </source>
</reference>
<dbReference type="InterPro" id="IPR032675">
    <property type="entry name" value="LRR_dom_sf"/>
</dbReference>
<gene>
    <name evidence="2" type="ORF">BGW38_007779</name>
</gene>
<name>A0A9P6K9Z3_9FUNG</name>
<protein>
    <recommendedName>
        <fullName evidence="4">F-box domain-containing protein</fullName>
    </recommendedName>
</protein>
<keyword evidence="3" id="KW-1185">Reference proteome</keyword>
<feature type="compositionally biased region" description="Polar residues" evidence="1">
    <location>
        <begin position="136"/>
        <end position="153"/>
    </location>
</feature>
<comment type="caution">
    <text evidence="2">The sequence shown here is derived from an EMBL/GenBank/DDBJ whole genome shotgun (WGS) entry which is preliminary data.</text>
</comment>
<proteinExistence type="predicted"/>
<dbReference type="OrthoDB" id="2359674at2759"/>
<dbReference type="Gene3D" id="3.80.10.10">
    <property type="entry name" value="Ribonuclease Inhibitor"/>
    <property type="match status" value="1"/>
</dbReference>
<evidence type="ECO:0008006" key="4">
    <source>
        <dbReference type="Google" id="ProtNLM"/>
    </source>
</evidence>
<dbReference type="SUPFAM" id="SSF52047">
    <property type="entry name" value="RNI-like"/>
    <property type="match status" value="1"/>
</dbReference>
<dbReference type="EMBL" id="JAABOA010005183">
    <property type="protein sequence ID" value="KAF9577181.1"/>
    <property type="molecule type" value="Genomic_DNA"/>
</dbReference>
<sequence length="324" mass="37599">MRPIEEWPTDNLQTFVYVGAKLTNRQLSRLTYPTNQLVNLNLSWDSRLSGRGILRILSCCSHLRRLVIAGVYLWLDEYMDILTEKEWVCHNLKELSILVSISRQHATEGDARCPFQFHGHLSSSRHRKADNPGPYSASQLTSRRPKGSSNQQIRELHKRQGKQLQEQARKVDHFLQQYQNPSSEPLCIDHPAVPLFLKRISEMVKLEELNLGEGYNHSNLCCGLPWTIGNGLEMLHQLAEMRVLHLTSWVDMMGIPEVNWMKAHWPQLKGLIIRDHEVSRVHSESLRSARRETNSQHIEIGYRSEYKSVTSDELYFSPDRDNLQ</sequence>